<dbReference type="Proteomes" id="UP000634136">
    <property type="component" value="Unassembled WGS sequence"/>
</dbReference>
<dbReference type="InterPro" id="IPR032675">
    <property type="entry name" value="LRR_dom_sf"/>
</dbReference>
<evidence type="ECO:0000313" key="3">
    <source>
        <dbReference type="EMBL" id="KAF7813105.1"/>
    </source>
</evidence>
<dbReference type="OrthoDB" id="1435592at2759"/>
<evidence type="ECO:0000259" key="2">
    <source>
        <dbReference type="Pfam" id="PF23286"/>
    </source>
</evidence>
<dbReference type="PANTHER" id="PTHR45752:SF195">
    <property type="entry name" value="LEUCINE-RICH REPEAT (LRR) FAMILY PROTEIN-RELATED"/>
    <property type="match status" value="1"/>
</dbReference>
<dbReference type="AlphaFoldDB" id="A0A834T1W2"/>
<keyword evidence="4" id="KW-1185">Reference proteome</keyword>
<evidence type="ECO:0000256" key="1">
    <source>
        <dbReference type="ARBA" id="ARBA00022821"/>
    </source>
</evidence>
<accession>A0A834T1W2</accession>
<comment type="caution">
    <text evidence="3">The sequence shown here is derived from an EMBL/GenBank/DDBJ whole genome shotgun (WGS) entry which is preliminary data.</text>
</comment>
<proteinExistence type="predicted"/>
<dbReference type="Pfam" id="PF23286">
    <property type="entry name" value="LRR_13"/>
    <property type="match status" value="1"/>
</dbReference>
<dbReference type="Gene3D" id="3.80.10.10">
    <property type="entry name" value="Ribonuclease Inhibitor"/>
    <property type="match status" value="1"/>
</dbReference>
<sequence>MFYGFWRLLSAQGCTRLKVLTPCIRLTSLETLDLRECSSLEFFPKVLEPMENVRDIYLDQTAIKELPFSIENLVGLERLYLRHCARLKQLPSSILMLPKLQVILEYGRRFQLFEGYETKKKVCSEVCLGLMMQYYTRVRSLNKRDLHFCRCLDAYSINTSPTNNFFQIFCVPMALPLFDLVSILKGRYRFNVSIDSLPLSFWFRKEFPKVVLCVIGEPVTGMDCSVLDIKLSVLTNGAEQLSCLWNYTFSTKGEMIKPVTWCGLRSQLNRVISDHEWNHVEVSWELKYHNPHDPHSQNSNPIGIPSRTIESTPIYVFEEENYIRENIRIENPDVSVSGSNNVNRQNTGMDELISLTKLELQDDNKECRNDL</sequence>
<dbReference type="EMBL" id="JAAIUW010000010">
    <property type="protein sequence ID" value="KAF7813105.1"/>
    <property type="molecule type" value="Genomic_DNA"/>
</dbReference>
<feature type="domain" description="Disease resistance protein RPS4B/Roq1-like leucine-rich repeats" evidence="2">
    <location>
        <begin position="26"/>
        <end position="120"/>
    </location>
</feature>
<protein>
    <submittedName>
        <fullName evidence="3">TMV resistance protein N-like</fullName>
    </submittedName>
</protein>
<dbReference type="InterPro" id="IPR058546">
    <property type="entry name" value="RPS4B/Roq1-like_LRR"/>
</dbReference>
<dbReference type="PANTHER" id="PTHR45752">
    <property type="entry name" value="LEUCINE-RICH REPEAT-CONTAINING"/>
    <property type="match status" value="1"/>
</dbReference>
<dbReference type="SUPFAM" id="SSF52058">
    <property type="entry name" value="L domain-like"/>
    <property type="match status" value="1"/>
</dbReference>
<reference evidence="3" key="1">
    <citation type="submission" date="2020-09" db="EMBL/GenBank/DDBJ databases">
        <title>Genome-Enabled Discovery of Anthraquinone Biosynthesis in Senna tora.</title>
        <authorList>
            <person name="Kang S.-H."/>
            <person name="Pandey R.P."/>
            <person name="Lee C.-M."/>
            <person name="Sim J.-S."/>
            <person name="Jeong J.-T."/>
            <person name="Choi B.-S."/>
            <person name="Jung M."/>
            <person name="Ginzburg D."/>
            <person name="Zhao K."/>
            <person name="Won S.Y."/>
            <person name="Oh T.-J."/>
            <person name="Yu Y."/>
            <person name="Kim N.-H."/>
            <person name="Lee O.R."/>
            <person name="Lee T.-H."/>
            <person name="Bashyal P."/>
            <person name="Kim T.-S."/>
            <person name="Lee W.-H."/>
            <person name="Kawkins C."/>
            <person name="Kim C.-K."/>
            <person name="Kim J.S."/>
            <person name="Ahn B.O."/>
            <person name="Rhee S.Y."/>
            <person name="Sohng J.K."/>
        </authorList>
    </citation>
    <scope>NUCLEOTIDE SEQUENCE</scope>
    <source>
        <tissue evidence="3">Leaf</tissue>
    </source>
</reference>
<evidence type="ECO:0000313" key="4">
    <source>
        <dbReference type="Proteomes" id="UP000634136"/>
    </source>
</evidence>
<keyword evidence="1" id="KW-0611">Plant defense</keyword>
<organism evidence="3 4">
    <name type="scientific">Senna tora</name>
    <dbReference type="NCBI Taxonomy" id="362788"/>
    <lineage>
        <taxon>Eukaryota</taxon>
        <taxon>Viridiplantae</taxon>
        <taxon>Streptophyta</taxon>
        <taxon>Embryophyta</taxon>
        <taxon>Tracheophyta</taxon>
        <taxon>Spermatophyta</taxon>
        <taxon>Magnoliopsida</taxon>
        <taxon>eudicotyledons</taxon>
        <taxon>Gunneridae</taxon>
        <taxon>Pentapetalae</taxon>
        <taxon>rosids</taxon>
        <taxon>fabids</taxon>
        <taxon>Fabales</taxon>
        <taxon>Fabaceae</taxon>
        <taxon>Caesalpinioideae</taxon>
        <taxon>Cassia clade</taxon>
        <taxon>Senna</taxon>
    </lineage>
</organism>
<dbReference type="InterPro" id="IPR050715">
    <property type="entry name" value="LRR-SigEffector_domain"/>
</dbReference>
<name>A0A834T1W2_9FABA</name>
<gene>
    <name evidence="3" type="ORF">G2W53_034081</name>
</gene>